<keyword evidence="3" id="KW-0949">S-adenosyl-L-methionine</keyword>
<dbReference type="InterPro" id="IPR058240">
    <property type="entry name" value="rSAM_sf"/>
</dbReference>
<proteinExistence type="predicted"/>
<dbReference type="InterPro" id="IPR013785">
    <property type="entry name" value="Aldolase_TIM"/>
</dbReference>
<dbReference type="OrthoDB" id="9763993at2"/>
<evidence type="ECO:0000256" key="6">
    <source>
        <dbReference type="ARBA" id="ARBA00023014"/>
    </source>
</evidence>
<comment type="cofactor">
    <cofactor evidence="1">
        <name>[4Fe-4S] cluster</name>
        <dbReference type="ChEBI" id="CHEBI:49883"/>
    </cofactor>
</comment>
<reference evidence="8 9" key="1">
    <citation type="submission" date="2016-10" db="EMBL/GenBank/DDBJ databases">
        <authorList>
            <person name="de Groot N.N."/>
        </authorList>
    </citation>
    <scope>NUCLEOTIDE SEQUENCE [LARGE SCALE GENOMIC DNA]</scope>
    <source>
        <strain evidence="8">MBHS1</strain>
    </source>
</reference>
<protein>
    <submittedName>
        <fullName evidence="8">Molybdenum cofactor biosynthesis protein A</fullName>
    </submittedName>
</protein>
<keyword evidence="4" id="KW-0479">Metal-binding</keyword>
<name>A0A1H6F6H0_9GAMM</name>
<accession>A0A1H6F6H0</accession>
<dbReference type="CDD" id="cd01335">
    <property type="entry name" value="Radical_SAM"/>
    <property type="match status" value="1"/>
</dbReference>
<sequence length="527" mass="60960">MLNLFISAEDDDTCIFRVGRTKIYHVAKASNAWNEIVLSNDTLDFIKKVPSYNYAYHNNISFESPALEAISSIFNLLFKHEKSNEILGFAIINEININNHEGELAFYINPNTGTPFIALDAFVGVMTFMYNHLGLNKVNFCTFDKKFVDYMQRIGIAFVKQNTIKQYDSFSKKTISYYIGQFDMNLLKESRLLGARYNIEKLLKHNFSETLIIDRLPNIEINDIKNKNIRDFALDLMKTDKSNNISGKTKSERMEHIKFISSQPEEFMLNGMMQNGIEIMVTSACNLNCISCSHAGFRSIYQDFSLSLEELETFLYYTQKSNHKFRWINICGGEPTIWEHLNEGIELIHKKLGSIHINLISNGLKLNAIRDEVLQYLSKIYITDYPGINIDHHVQLLQSRAKKINTLEIVRHIMNWCDSLPSQAYRHTLPANCNCNFPVFIKDKVFVCDHAYTGSQAIGSDLLNFPERYVELKINYLDHFKGLDIFNMDICQSCISNRKVNSIIGKVEWKQKIPNTSQRKSYLYTEN</sequence>
<dbReference type="SFLD" id="SFLDS00029">
    <property type="entry name" value="Radical_SAM"/>
    <property type="match status" value="1"/>
</dbReference>
<dbReference type="AlphaFoldDB" id="A0A1H6F6H0"/>
<keyword evidence="6" id="KW-0411">Iron-sulfur</keyword>
<evidence type="ECO:0000256" key="5">
    <source>
        <dbReference type="ARBA" id="ARBA00023004"/>
    </source>
</evidence>
<keyword evidence="2" id="KW-0004">4Fe-4S</keyword>
<dbReference type="EMBL" id="FMSV02000059">
    <property type="protein sequence ID" value="SEH04575.1"/>
    <property type="molecule type" value="Genomic_DNA"/>
</dbReference>
<evidence type="ECO:0000313" key="8">
    <source>
        <dbReference type="EMBL" id="SEH04575.1"/>
    </source>
</evidence>
<dbReference type="Gene3D" id="3.20.20.70">
    <property type="entry name" value="Aldolase class I"/>
    <property type="match status" value="1"/>
</dbReference>
<keyword evidence="9" id="KW-1185">Reference proteome</keyword>
<evidence type="ECO:0000259" key="7">
    <source>
        <dbReference type="Pfam" id="PF04055"/>
    </source>
</evidence>
<keyword evidence="5" id="KW-0408">Iron</keyword>
<dbReference type="GO" id="GO:0051539">
    <property type="term" value="F:4 iron, 4 sulfur cluster binding"/>
    <property type="evidence" value="ECO:0007669"/>
    <property type="project" value="UniProtKB-KW"/>
</dbReference>
<evidence type="ECO:0000256" key="3">
    <source>
        <dbReference type="ARBA" id="ARBA00022691"/>
    </source>
</evidence>
<dbReference type="Gene3D" id="3.40.630.30">
    <property type="match status" value="1"/>
</dbReference>
<evidence type="ECO:0000256" key="1">
    <source>
        <dbReference type="ARBA" id="ARBA00001966"/>
    </source>
</evidence>
<dbReference type="Pfam" id="PF04055">
    <property type="entry name" value="Radical_SAM"/>
    <property type="match status" value="1"/>
</dbReference>
<dbReference type="PANTHER" id="PTHR43787">
    <property type="entry name" value="FEMO COFACTOR BIOSYNTHESIS PROTEIN NIFB-RELATED"/>
    <property type="match status" value="1"/>
</dbReference>
<dbReference type="InterPro" id="IPR007197">
    <property type="entry name" value="rSAM"/>
</dbReference>
<organism evidence="8 9">
    <name type="scientific">Candidatus Venteria ishoeyi</name>
    <dbReference type="NCBI Taxonomy" id="1899563"/>
    <lineage>
        <taxon>Bacteria</taxon>
        <taxon>Pseudomonadati</taxon>
        <taxon>Pseudomonadota</taxon>
        <taxon>Gammaproteobacteria</taxon>
        <taxon>Thiotrichales</taxon>
        <taxon>Thiotrichaceae</taxon>
        <taxon>Venteria</taxon>
    </lineage>
</organism>
<dbReference type="GO" id="GO:0046872">
    <property type="term" value="F:metal ion binding"/>
    <property type="evidence" value="ECO:0007669"/>
    <property type="project" value="UniProtKB-KW"/>
</dbReference>
<gene>
    <name evidence="8" type="ORF">MBHS_00423</name>
</gene>
<dbReference type="SUPFAM" id="SSF102114">
    <property type="entry name" value="Radical SAM enzymes"/>
    <property type="match status" value="1"/>
</dbReference>
<evidence type="ECO:0000256" key="4">
    <source>
        <dbReference type="ARBA" id="ARBA00022723"/>
    </source>
</evidence>
<evidence type="ECO:0000313" key="9">
    <source>
        <dbReference type="Proteomes" id="UP000236724"/>
    </source>
</evidence>
<dbReference type="Proteomes" id="UP000236724">
    <property type="component" value="Unassembled WGS sequence"/>
</dbReference>
<evidence type="ECO:0000256" key="2">
    <source>
        <dbReference type="ARBA" id="ARBA00022485"/>
    </source>
</evidence>
<feature type="domain" description="Radical SAM core" evidence="7">
    <location>
        <begin position="280"/>
        <end position="414"/>
    </location>
</feature>
<dbReference type="GO" id="GO:0003824">
    <property type="term" value="F:catalytic activity"/>
    <property type="evidence" value="ECO:0007669"/>
    <property type="project" value="InterPro"/>
</dbReference>
<dbReference type="PANTHER" id="PTHR43787:SF3">
    <property type="entry name" value="ARYLSULFATASE REGULATORY PROTEIN"/>
    <property type="match status" value="1"/>
</dbReference>
<dbReference type="RefSeq" id="WP_103918624.1">
    <property type="nucleotide sequence ID" value="NZ_FMSV02000059.1"/>
</dbReference>